<dbReference type="Gene3D" id="2.40.100.10">
    <property type="entry name" value="Cyclophilin-like"/>
    <property type="match status" value="1"/>
</dbReference>
<evidence type="ECO:0000313" key="6">
    <source>
        <dbReference type="Proteomes" id="UP000463138"/>
    </source>
</evidence>
<gene>
    <name evidence="5" type="ORF">DT594_12615</name>
</gene>
<protein>
    <submittedName>
        <fullName evidence="5">Allophanate hydrolase</fullName>
    </submittedName>
</protein>
<evidence type="ECO:0000259" key="4">
    <source>
        <dbReference type="SMART" id="SM00796"/>
    </source>
</evidence>
<dbReference type="AlphaFoldDB" id="A0A7V7GTI7"/>
<organism evidence="5 6">
    <name type="scientific">Halopseudomonas laoshanensis</name>
    <dbReference type="NCBI Taxonomy" id="2268758"/>
    <lineage>
        <taxon>Bacteria</taxon>
        <taxon>Pseudomonadati</taxon>
        <taxon>Pseudomonadota</taxon>
        <taxon>Gammaproteobacteria</taxon>
        <taxon>Pseudomonadales</taxon>
        <taxon>Pseudomonadaceae</taxon>
        <taxon>Halopseudomonas</taxon>
    </lineage>
</organism>
<accession>A0A7V7GTI7</accession>
<comment type="caution">
    <text evidence="5">The sequence shown here is derived from an EMBL/GenBank/DDBJ whole genome shotgun (WGS) entry which is preliminary data.</text>
</comment>
<dbReference type="OrthoDB" id="9778567at2"/>
<dbReference type="SUPFAM" id="SSF160467">
    <property type="entry name" value="PH0987 N-terminal domain-like"/>
    <property type="match status" value="1"/>
</dbReference>
<dbReference type="NCBIfam" id="TIGR00370">
    <property type="entry name" value="5-oxoprolinase subunit PxpB"/>
    <property type="match status" value="1"/>
</dbReference>
<keyword evidence="2 5" id="KW-0378">Hydrolase</keyword>
<sequence length="235" mass="25830">MKLRVEIAALDVLTLRLFDEIDETNMPWLITAGEQLRAQFGDHLVDLVPSYTTLMLHYNGQQLTEAEALRRVHAALDNLQPASTAAQGQLHQIEVWYDPSVGPDLPRLAQLSGLSIGDVINRHGARDYSVFALGFVPGFAYMGLVEPELAAPRLSTPRQKVPAGSVGIAERQTAVYPLLSPGGWNLLGRTASRLFDPQREGYSLLKPGDRVRFVAIDRETFIDQGGDVTPMAAEQ</sequence>
<dbReference type="PANTHER" id="PTHR34698">
    <property type="entry name" value="5-OXOPROLINASE SUBUNIT B"/>
    <property type="match status" value="1"/>
</dbReference>
<evidence type="ECO:0000313" key="5">
    <source>
        <dbReference type="EMBL" id="KAA0694145.1"/>
    </source>
</evidence>
<dbReference type="GO" id="GO:0005524">
    <property type="term" value="F:ATP binding"/>
    <property type="evidence" value="ECO:0007669"/>
    <property type="project" value="UniProtKB-KW"/>
</dbReference>
<keyword evidence="3" id="KW-0067">ATP-binding</keyword>
<proteinExistence type="predicted"/>
<dbReference type="Gene3D" id="3.30.1360.40">
    <property type="match status" value="1"/>
</dbReference>
<dbReference type="EMBL" id="QOVF01000003">
    <property type="protein sequence ID" value="KAA0694145.1"/>
    <property type="molecule type" value="Genomic_DNA"/>
</dbReference>
<dbReference type="InterPro" id="IPR010016">
    <property type="entry name" value="PxpB"/>
</dbReference>
<evidence type="ECO:0000256" key="1">
    <source>
        <dbReference type="ARBA" id="ARBA00022741"/>
    </source>
</evidence>
<evidence type="ECO:0000256" key="2">
    <source>
        <dbReference type="ARBA" id="ARBA00022801"/>
    </source>
</evidence>
<keyword evidence="1" id="KW-0547">Nucleotide-binding</keyword>
<dbReference type="SMART" id="SM00796">
    <property type="entry name" value="AHS1"/>
    <property type="match status" value="1"/>
</dbReference>
<dbReference type="InterPro" id="IPR029000">
    <property type="entry name" value="Cyclophilin-like_dom_sf"/>
</dbReference>
<dbReference type="GO" id="GO:0016787">
    <property type="term" value="F:hydrolase activity"/>
    <property type="evidence" value="ECO:0007669"/>
    <property type="project" value="UniProtKB-KW"/>
</dbReference>
<dbReference type="Proteomes" id="UP000463138">
    <property type="component" value="Unassembled WGS sequence"/>
</dbReference>
<dbReference type="PANTHER" id="PTHR34698:SF2">
    <property type="entry name" value="5-OXOPROLINASE SUBUNIT B"/>
    <property type="match status" value="1"/>
</dbReference>
<dbReference type="RefSeq" id="WP_149332986.1">
    <property type="nucleotide sequence ID" value="NZ_QOVF01000003.1"/>
</dbReference>
<dbReference type="SUPFAM" id="SSF50891">
    <property type="entry name" value="Cyclophilin-like"/>
    <property type="match status" value="1"/>
</dbReference>
<name>A0A7V7GTI7_9GAMM</name>
<reference evidence="5 6" key="1">
    <citation type="submission" date="2018-07" db="EMBL/GenBank/DDBJ databases">
        <title>Pseudomonas laoshanensis sp. nov., isolated from soil.</title>
        <authorList>
            <person name="Sun J."/>
            <person name="Yu L."/>
            <person name="Wang M."/>
            <person name="Zhang C."/>
        </authorList>
    </citation>
    <scope>NUCLEOTIDE SEQUENCE [LARGE SCALE GENOMIC DNA]</scope>
    <source>
        <strain evidence="5 6">Y22</strain>
    </source>
</reference>
<evidence type="ECO:0000256" key="3">
    <source>
        <dbReference type="ARBA" id="ARBA00022840"/>
    </source>
</evidence>
<keyword evidence="6" id="KW-1185">Reference proteome</keyword>
<dbReference type="InterPro" id="IPR003833">
    <property type="entry name" value="CT_C_D"/>
</dbReference>
<feature type="domain" description="Carboxyltransferase" evidence="4">
    <location>
        <begin position="3"/>
        <end position="205"/>
    </location>
</feature>
<dbReference type="Pfam" id="PF02682">
    <property type="entry name" value="CT_C_D"/>
    <property type="match status" value="1"/>
</dbReference>